<dbReference type="AlphaFoldDB" id="A0A2B7X6Y9"/>
<gene>
    <name evidence="2" type="ORF">AJ79_07057</name>
</gene>
<evidence type="ECO:0000256" key="1">
    <source>
        <dbReference type="SAM" id="MobiDB-lite"/>
    </source>
</evidence>
<feature type="region of interest" description="Disordered" evidence="1">
    <location>
        <begin position="136"/>
        <end position="159"/>
    </location>
</feature>
<comment type="caution">
    <text evidence="2">The sequence shown here is derived from an EMBL/GenBank/DDBJ whole genome shotgun (WGS) entry which is preliminary data.</text>
</comment>
<feature type="region of interest" description="Disordered" evidence="1">
    <location>
        <begin position="97"/>
        <end position="123"/>
    </location>
</feature>
<proteinExistence type="predicted"/>
<sequence>MFPSPQFKSQGIASKLPRNQTLNELTQLLTPVQTSANSASMTTTVGTGQQEKLYLAEVLLRTPVAQESQLHILGLQMEIVQNAVTQHHLPPTGRLTCRSCDPDRRPEYVFEPPEPSSDRYLDCDSLDQSSRLQAALKATSDGPTYLHPISSGPGPRASH</sequence>
<evidence type="ECO:0000313" key="3">
    <source>
        <dbReference type="Proteomes" id="UP000223968"/>
    </source>
</evidence>
<reference evidence="2 3" key="1">
    <citation type="submission" date="2017-10" db="EMBL/GenBank/DDBJ databases">
        <title>Comparative genomics in systemic dimorphic fungi from Ajellomycetaceae.</title>
        <authorList>
            <person name="Munoz J.F."/>
            <person name="Mcewen J.G."/>
            <person name="Clay O.K."/>
            <person name="Cuomo C.A."/>
        </authorList>
    </citation>
    <scope>NUCLEOTIDE SEQUENCE [LARGE SCALE GENOMIC DNA]</scope>
    <source>
        <strain evidence="2 3">UAMH5409</strain>
    </source>
</reference>
<protein>
    <submittedName>
        <fullName evidence="2">Uncharacterized protein</fullName>
    </submittedName>
</protein>
<name>A0A2B7X6Y9_9EURO</name>
<evidence type="ECO:0000313" key="2">
    <source>
        <dbReference type="EMBL" id="PGH04531.1"/>
    </source>
</evidence>
<dbReference type="Proteomes" id="UP000223968">
    <property type="component" value="Unassembled WGS sequence"/>
</dbReference>
<accession>A0A2B7X6Y9</accession>
<organism evidence="2 3">
    <name type="scientific">Helicocarpus griseus UAMH5409</name>
    <dbReference type="NCBI Taxonomy" id="1447875"/>
    <lineage>
        <taxon>Eukaryota</taxon>
        <taxon>Fungi</taxon>
        <taxon>Dikarya</taxon>
        <taxon>Ascomycota</taxon>
        <taxon>Pezizomycotina</taxon>
        <taxon>Eurotiomycetes</taxon>
        <taxon>Eurotiomycetidae</taxon>
        <taxon>Onygenales</taxon>
        <taxon>Ajellomycetaceae</taxon>
        <taxon>Helicocarpus</taxon>
    </lineage>
</organism>
<dbReference type="EMBL" id="PDNB01000135">
    <property type="protein sequence ID" value="PGH04531.1"/>
    <property type="molecule type" value="Genomic_DNA"/>
</dbReference>
<keyword evidence="3" id="KW-1185">Reference proteome</keyword>